<accession>A0ABY6BBD3</accession>
<protein>
    <submittedName>
        <fullName evidence="1">Uncharacterized protein</fullName>
    </submittedName>
</protein>
<keyword evidence="2" id="KW-1185">Reference proteome</keyword>
<evidence type="ECO:0000313" key="1">
    <source>
        <dbReference type="EMBL" id="UXI66847.1"/>
    </source>
</evidence>
<proteinExistence type="predicted"/>
<organism evidence="1 2">
    <name type="scientific">Tahibacter amnicola</name>
    <dbReference type="NCBI Taxonomy" id="2976241"/>
    <lineage>
        <taxon>Bacteria</taxon>
        <taxon>Pseudomonadati</taxon>
        <taxon>Pseudomonadota</taxon>
        <taxon>Gammaproteobacteria</taxon>
        <taxon>Lysobacterales</taxon>
        <taxon>Rhodanobacteraceae</taxon>
        <taxon>Tahibacter</taxon>
    </lineage>
</organism>
<gene>
    <name evidence="1" type="ORF">N4264_19115</name>
</gene>
<evidence type="ECO:0000313" key="2">
    <source>
        <dbReference type="Proteomes" id="UP001064632"/>
    </source>
</evidence>
<name>A0ABY6BBD3_9GAMM</name>
<dbReference type="EMBL" id="CP104694">
    <property type="protein sequence ID" value="UXI66847.1"/>
    <property type="molecule type" value="Genomic_DNA"/>
</dbReference>
<reference evidence="1" key="1">
    <citation type="submission" date="2022-09" db="EMBL/GenBank/DDBJ databases">
        <title>Tahibacter sp. nov., isolated from a fresh water.</title>
        <authorList>
            <person name="Baek J.H."/>
            <person name="Lee J.K."/>
            <person name="Kim J.M."/>
            <person name="Jeon C.O."/>
        </authorList>
    </citation>
    <scope>NUCLEOTIDE SEQUENCE</scope>
    <source>
        <strain evidence="1">W38</strain>
    </source>
</reference>
<dbReference type="RefSeq" id="WP_261693827.1">
    <property type="nucleotide sequence ID" value="NZ_CP104694.1"/>
</dbReference>
<dbReference type="Proteomes" id="UP001064632">
    <property type="component" value="Chromosome"/>
</dbReference>
<sequence>MKWSLPWEPVEDGSALTEALRRELVPGHALFDVPVRALARRCDTDDVLYGFVDGSGRVAVVHLTWQPGMSARWPYTEVLPDLATFAERVMRPDHTERG</sequence>